<reference evidence="1 2" key="1">
    <citation type="journal article" date="2007" name="Appl. Environ. Microbiol.">
        <title>Genome sequence of the cellulolytic gliding bacterium Cytophaga hutchinsonii.</title>
        <authorList>
            <person name="Xie G."/>
            <person name="Bruce D.C."/>
            <person name="Challacombe J.F."/>
            <person name="Chertkov O."/>
            <person name="Detter J.C."/>
            <person name="Gilna P."/>
            <person name="Han C.S."/>
            <person name="Lucas S."/>
            <person name="Misra M."/>
            <person name="Myers G.L."/>
            <person name="Richardson P."/>
            <person name="Tapia R."/>
            <person name="Thayer N."/>
            <person name="Thompson L.S."/>
            <person name="Brettin T.S."/>
            <person name="Henrissat B."/>
            <person name="Wilson D.B."/>
            <person name="McBride M.J."/>
        </authorList>
    </citation>
    <scope>NUCLEOTIDE SEQUENCE [LARGE SCALE GENOMIC DNA]</scope>
    <source>
        <strain evidence="2">ATCC 33406 / DSM 1761 / CIP 103989 / NBRC 15051 / NCIMB 9469 / D465</strain>
    </source>
</reference>
<evidence type="ECO:0000313" key="2">
    <source>
        <dbReference type="Proteomes" id="UP000001822"/>
    </source>
</evidence>
<keyword evidence="2" id="KW-1185">Reference proteome</keyword>
<dbReference type="PROSITE" id="PS51257">
    <property type="entry name" value="PROKAR_LIPOPROTEIN"/>
    <property type="match status" value="1"/>
</dbReference>
<dbReference type="KEGG" id="chu:CHU_3539"/>
<evidence type="ECO:0008006" key="3">
    <source>
        <dbReference type="Google" id="ProtNLM"/>
    </source>
</evidence>
<sequence>MKIKYLFPSVIIFGTVFFSCTETKTVENAETKDTIKNATVQIAAIGDSAYTLAFGDIQALIDYKNGGRLEAFSLSGTNILSGKTVNAGNWGTSMWPSPQRAWGWPPSQQLDNLAYTVLQDSGAVVLKSQKDPKQGFVFTKAYSIDTKDTSLIITYTILNDTTVAQKVAGWEISRVAPGGLTFYPSGDEAKRGQLAPLTKDTLGVTWFEYKAATIPSGVPKLLADGKEGWLAQAKGALLLVKTFEDVATGKYAPEEGEIELYANPDHSYIEIEQQGTYVQLKAGETLTYVVRYKLVKIPLELALIAGNSELLKITRSVVKR</sequence>
<protein>
    <recommendedName>
        <fullName evidence="3">DUF4380 domain-containing protein</fullName>
    </recommendedName>
</protein>
<proteinExistence type="predicted"/>
<dbReference type="AlphaFoldDB" id="A0A6N4SWQ2"/>
<accession>A0A6N4SWQ2</accession>
<dbReference type="RefSeq" id="WP_011586879.1">
    <property type="nucleotide sequence ID" value="NC_008255.1"/>
</dbReference>
<dbReference type="InterPro" id="IPR025488">
    <property type="entry name" value="DUF4380"/>
</dbReference>
<dbReference type="Pfam" id="PF14315">
    <property type="entry name" value="DUF4380"/>
    <property type="match status" value="1"/>
</dbReference>
<dbReference type="OrthoDB" id="6384861at2"/>
<dbReference type="EMBL" id="CP000383">
    <property type="protein sequence ID" value="ABG60772.1"/>
    <property type="molecule type" value="Genomic_DNA"/>
</dbReference>
<dbReference type="Proteomes" id="UP000001822">
    <property type="component" value="Chromosome"/>
</dbReference>
<name>A0A6N4SWQ2_CYTH3</name>
<evidence type="ECO:0000313" key="1">
    <source>
        <dbReference type="EMBL" id="ABG60772.1"/>
    </source>
</evidence>
<gene>
    <name evidence="1" type="ordered locus">CHU_3539</name>
</gene>
<organism evidence="1 2">
    <name type="scientific">Cytophaga hutchinsonii (strain ATCC 33406 / DSM 1761 / CIP 103989 / NBRC 15051 / NCIMB 9469 / D465)</name>
    <dbReference type="NCBI Taxonomy" id="269798"/>
    <lineage>
        <taxon>Bacteria</taxon>
        <taxon>Pseudomonadati</taxon>
        <taxon>Bacteroidota</taxon>
        <taxon>Cytophagia</taxon>
        <taxon>Cytophagales</taxon>
        <taxon>Cytophagaceae</taxon>
        <taxon>Cytophaga</taxon>
    </lineage>
</organism>